<organism evidence="2">
    <name type="scientific">bioreactor metagenome</name>
    <dbReference type="NCBI Taxonomy" id="1076179"/>
    <lineage>
        <taxon>unclassified sequences</taxon>
        <taxon>metagenomes</taxon>
        <taxon>ecological metagenomes</taxon>
    </lineage>
</organism>
<comment type="caution">
    <text evidence="2">The sequence shown here is derived from an EMBL/GenBank/DDBJ whole genome shotgun (WGS) entry which is preliminary data.</text>
</comment>
<sequence>MTAVAIDQAGPLMVGETSQLTATITPADATNKQVSWTSSNPDIATVDSQGLVTAVSRGDAEITVTAESQDKSDSILITVHNGYVSISFTNTSDPDDTYSFWLTSGPAQGSDPARYTTFTEYEVPSHTIRDMGGGDGSHLLASSSPMDEEYGEYIPSDGNYPFDSFVMYVPGAINASCIGIPLDAARFTISRRSDALHYEFSAGYSSLPAQHLTVTFTEFGSDYVGGNNFRCDSQLY</sequence>
<dbReference type="AlphaFoldDB" id="A0A645GEP5"/>
<gene>
    <name evidence="2" type="ORF">SDC9_169847</name>
</gene>
<reference evidence="2" key="1">
    <citation type="submission" date="2019-08" db="EMBL/GenBank/DDBJ databases">
        <authorList>
            <person name="Kucharzyk K."/>
            <person name="Murdoch R.W."/>
            <person name="Higgins S."/>
            <person name="Loffler F."/>
        </authorList>
    </citation>
    <scope>NUCLEOTIDE SEQUENCE</scope>
</reference>
<feature type="domain" description="BIG2" evidence="1">
    <location>
        <begin position="2"/>
        <end position="76"/>
    </location>
</feature>
<evidence type="ECO:0000313" key="2">
    <source>
        <dbReference type="EMBL" id="MPN22464.1"/>
    </source>
</evidence>
<dbReference type="EMBL" id="VSSQ01070700">
    <property type="protein sequence ID" value="MPN22464.1"/>
    <property type="molecule type" value="Genomic_DNA"/>
</dbReference>
<protein>
    <recommendedName>
        <fullName evidence="1">BIG2 domain-containing protein</fullName>
    </recommendedName>
</protein>
<dbReference type="InterPro" id="IPR003343">
    <property type="entry name" value="Big_2"/>
</dbReference>
<dbReference type="SMART" id="SM00635">
    <property type="entry name" value="BID_2"/>
    <property type="match status" value="1"/>
</dbReference>
<proteinExistence type="predicted"/>
<dbReference type="InterPro" id="IPR008964">
    <property type="entry name" value="Invasin/intimin_cell_adhesion"/>
</dbReference>
<evidence type="ECO:0000259" key="1">
    <source>
        <dbReference type="SMART" id="SM00635"/>
    </source>
</evidence>
<dbReference type="SUPFAM" id="SSF49373">
    <property type="entry name" value="Invasin/intimin cell-adhesion fragments"/>
    <property type="match status" value="1"/>
</dbReference>
<dbReference type="Gene3D" id="2.60.40.1080">
    <property type="match status" value="1"/>
</dbReference>
<dbReference type="Pfam" id="PF02368">
    <property type="entry name" value="Big_2"/>
    <property type="match status" value="1"/>
</dbReference>
<name>A0A645GEP5_9ZZZZ</name>
<accession>A0A645GEP5</accession>